<reference evidence="2" key="1">
    <citation type="submission" date="2018-05" db="EMBL/GenBank/DDBJ databases">
        <authorList>
            <person name="Lanie J.A."/>
            <person name="Ng W.-L."/>
            <person name="Kazmierczak K.M."/>
            <person name="Andrzejewski T.M."/>
            <person name="Davidsen T.M."/>
            <person name="Wayne K.J."/>
            <person name="Tettelin H."/>
            <person name="Glass J.I."/>
            <person name="Rusch D."/>
            <person name="Podicherti R."/>
            <person name="Tsui H.-C.T."/>
            <person name="Winkler M.E."/>
        </authorList>
    </citation>
    <scope>NUCLEOTIDE SEQUENCE</scope>
</reference>
<dbReference type="AlphaFoldDB" id="A0A382VGM8"/>
<dbReference type="EMBL" id="UINC01151818">
    <property type="protein sequence ID" value="SVD45649.1"/>
    <property type="molecule type" value="Genomic_DNA"/>
</dbReference>
<proteinExistence type="predicted"/>
<gene>
    <name evidence="2" type="ORF">METZ01_LOCUS398503</name>
</gene>
<protein>
    <recommendedName>
        <fullName evidence="1">VIT domain-containing protein</fullName>
    </recommendedName>
</protein>
<feature type="domain" description="VIT" evidence="1">
    <location>
        <begin position="23"/>
        <end position="64"/>
    </location>
</feature>
<accession>A0A382VGM8</accession>
<sequence>MALGQTVTKDTPLNAVQTTDTRSPTLMVTQAGQLIPMLVDSVDVNVVIRGLLAETTMTMVFRNP</sequence>
<name>A0A382VGM8_9ZZZZ</name>
<evidence type="ECO:0000259" key="1">
    <source>
        <dbReference type="PROSITE" id="PS51468"/>
    </source>
</evidence>
<evidence type="ECO:0000313" key="2">
    <source>
        <dbReference type="EMBL" id="SVD45649.1"/>
    </source>
</evidence>
<dbReference type="PROSITE" id="PS51468">
    <property type="entry name" value="VIT"/>
    <property type="match status" value="1"/>
</dbReference>
<dbReference type="InterPro" id="IPR013694">
    <property type="entry name" value="VIT"/>
</dbReference>
<feature type="non-terminal residue" evidence="2">
    <location>
        <position position="64"/>
    </location>
</feature>
<organism evidence="2">
    <name type="scientific">marine metagenome</name>
    <dbReference type="NCBI Taxonomy" id="408172"/>
    <lineage>
        <taxon>unclassified sequences</taxon>
        <taxon>metagenomes</taxon>
        <taxon>ecological metagenomes</taxon>
    </lineage>
</organism>